<comment type="caution">
    <text evidence="1">The sequence shown here is derived from an EMBL/GenBank/DDBJ whole genome shotgun (WGS) entry which is preliminary data.</text>
</comment>
<proteinExistence type="predicted"/>
<evidence type="ECO:0000313" key="2">
    <source>
        <dbReference type="Proteomes" id="UP000572212"/>
    </source>
</evidence>
<dbReference type="RefSeq" id="WP_184248955.1">
    <property type="nucleotide sequence ID" value="NZ_BAAACU010000005.1"/>
</dbReference>
<protein>
    <submittedName>
        <fullName evidence="1">Uncharacterized protein</fullName>
    </submittedName>
</protein>
<dbReference type="EMBL" id="JACHON010000013">
    <property type="protein sequence ID" value="MBB6513558.1"/>
    <property type="molecule type" value="Genomic_DNA"/>
</dbReference>
<keyword evidence="2" id="KW-1185">Reference proteome</keyword>
<organism evidence="1 2">
    <name type="scientific">Gracilibacillus halotolerans</name>
    <dbReference type="NCBI Taxonomy" id="74386"/>
    <lineage>
        <taxon>Bacteria</taxon>
        <taxon>Bacillati</taxon>
        <taxon>Bacillota</taxon>
        <taxon>Bacilli</taxon>
        <taxon>Bacillales</taxon>
        <taxon>Bacillaceae</taxon>
        <taxon>Gracilibacillus</taxon>
    </lineage>
</organism>
<name>A0A841RSK9_9BACI</name>
<reference evidence="1 2" key="1">
    <citation type="submission" date="2020-08" db="EMBL/GenBank/DDBJ databases">
        <title>Genomic Encyclopedia of Type Strains, Phase IV (KMG-IV): sequencing the most valuable type-strain genomes for metagenomic binning, comparative biology and taxonomic classification.</title>
        <authorList>
            <person name="Goeker M."/>
        </authorList>
    </citation>
    <scope>NUCLEOTIDE SEQUENCE [LARGE SCALE GENOMIC DNA]</scope>
    <source>
        <strain evidence="1 2">DSM 11805</strain>
    </source>
</reference>
<gene>
    <name evidence="1" type="ORF">GGQ92_002370</name>
</gene>
<dbReference type="AlphaFoldDB" id="A0A841RSK9"/>
<sequence length="82" mass="9237">MKKVFDVTHEGHHIQVVNTWFNGEKLYVDGKLQDENLGLALRATLRGILKDNDQITKSIKVSLGGTFTIKCKIFVDNVLVHS</sequence>
<evidence type="ECO:0000313" key="1">
    <source>
        <dbReference type="EMBL" id="MBB6513558.1"/>
    </source>
</evidence>
<accession>A0A841RSK9</accession>
<dbReference type="Proteomes" id="UP000572212">
    <property type="component" value="Unassembled WGS sequence"/>
</dbReference>